<evidence type="ECO:0000313" key="10">
    <source>
        <dbReference type="EMBL" id="KZS98896.1"/>
    </source>
</evidence>
<evidence type="ECO:0000256" key="2">
    <source>
        <dbReference type="ARBA" id="ARBA00005831"/>
    </source>
</evidence>
<evidence type="ECO:0000256" key="5">
    <source>
        <dbReference type="ARBA" id="ARBA00022927"/>
    </source>
</evidence>
<protein>
    <recommendedName>
        <fullName evidence="3">Conserved oligomeric Golgi complex subunit 7</fullName>
    </recommendedName>
    <alternativeName>
        <fullName evidence="8">Component of oligomeric Golgi complex 7</fullName>
    </alternativeName>
</protein>
<dbReference type="GO" id="GO:0006890">
    <property type="term" value="P:retrograde vesicle-mediated transport, Golgi to endoplasmic reticulum"/>
    <property type="evidence" value="ECO:0007669"/>
    <property type="project" value="TreeGrafter"/>
</dbReference>
<comment type="subcellular location">
    <subcellularLocation>
        <location evidence="1">Golgi apparatus membrane</location>
        <topology evidence="1">Peripheral membrane protein</topology>
    </subcellularLocation>
</comment>
<evidence type="ECO:0000313" key="11">
    <source>
        <dbReference type="Proteomes" id="UP000076722"/>
    </source>
</evidence>
<evidence type="ECO:0000256" key="8">
    <source>
        <dbReference type="ARBA" id="ARBA00031345"/>
    </source>
</evidence>
<keyword evidence="11" id="KW-1185">Reference proteome</keyword>
<evidence type="ECO:0000256" key="1">
    <source>
        <dbReference type="ARBA" id="ARBA00004395"/>
    </source>
</evidence>
<dbReference type="STRING" id="1314777.A0A165AEY7"/>
<accession>A0A165AEY7</accession>
<evidence type="ECO:0000256" key="3">
    <source>
        <dbReference type="ARBA" id="ARBA00020984"/>
    </source>
</evidence>
<proteinExistence type="inferred from homology"/>
<dbReference type="Proteomes" id="UP000076722">
    <property type="component" value="Unassembled WGS sequence"/>
</dbReference>
<dbReference type="GO" id="GO:0006886">
    <property type="term" value="P:intracellular protein transport"/>
    <property type="evidence" value="ECO:0007669"/>
    <property type="project" value="InterPro"/>
</dbReference>
<feature type="compositionally biased region" description="Basic residues" evidence="9">
    <location>
        <begin position="394"/>
        <end position="406"/>
    </location>
</feature>
<keyword evidence="5" id="KW-0653">Protein transport</keyword>
<dbReference type="OrthoDB" id="249612at2759"/>
<comment type="similarity">
    <text evidence="2">Belongs to the COG7 family.</text>
</comment>
<dbReference type="GO" id="GO:0000139">
    <property type="term" value="C:Golgi membrane"/>
    <property type="evidence" value="ECO:0007669"/>
    <property type="project" value="UniProtKB-SubCell"/>
</dbReference>
<dbReference type="Pfam" id="PF10191">
    <property type="entry name" value="COG7"/>
    <property type="match status" value="2"/>
</dbReference>
<name>A0A165AEY7_9AGAM</name>
<dbReference type="PANTHER" id="PTHR21443">
    <property type="entry name" value="CONSERVED OLIGOMERIC GOLGI COMPLEX COMPONENT 7"/>
    <property type="match status" value="1"/>
</dbReference>
<feature type="region of interest" description="Disordered" evidence="9">
    <location>
        <begin position="375"/>
        <end position="416"/>
    </location>
</feature>
<dbReference type="InterPro" id="IPR019335">
    <property type="entry name" value="COG7"/>
</dbReference>
<organism evidence="10 11">
    <name type="scientific">Sistotremastrum niveocremeum HHB9708</name>
    <dbReference type="NCBI Taxonomy" id="1314777"/>
    <lineage>
        <taxon>Eukaryota</taxon>
        <taxon>Fungi</taxon>
        <taxon>Dikarya</taxon>
        <taxon>Basidiomycota</taxon>
        <taxon>Agaricomycotina</taxon>
        <taxon>Agaricomycetes</taxon>
        <taxon>Sistotremastrales</taxon>
        <taxon>Sistotremastraceae</taxon>
        <taxon>Sertulicium</taxon>
        <taxon>Sertulicium niveocremeum</taxon>
    </lineage>
</organism>
<dbReference type="PANTHER" id="PTHR21443:SF0">
    <property type="entry name" value="CONSERVED OLIGOMERIC GOLGI COMPLEX SUBUNIT 7"/>
    <property type="match status" value="1"/>
</dbReference>
<feature type="compositionally biased region" description="Low complexity" evidence="9">
    <location>
        <begin position="407"/>
        <end position="416"/>
    </location>
</feature>
<evidence type="ECO:0000256" key="6">
    <source>
        <dbReference type="ARBA" id="ARBA00023034"/>
    </source>
</evidence>
<keyword evidence="6" id="KW-0333">Golgi apparatus</keyword>
<dbReference type="GO" id="GO:0007030">
    <property type="term" value="P:Golgi organization"/>
    <property type="evidence" value="ECO:0007669"/>
    <property type="project" value="TreeGrafter"/>
</dbReference>
<gene>
    <name evidence="10" type="ORF">SISNIDRAFT_447723</name>
</gene>
<evidence type="ECO:0000256" key="7">
    <source>
        <dbReference type="ARBA" id="ARBA00023136"/>
    </source>
</evidence>
<dbReference type="EMBL" id="KV419394">
    <property type="protein sequence ID" value="KZS98896.1"/>
    <property type="molecule type" value="Genomic_DNA"/>
</dbReference>
<evidence type="ECO:0000256" key="9">
    <source>
        <dbReference type="SAM" id="MobiDB-lite"/>
    </source>
</evidence>
<keyword evidence="4" id="KW-0813">Transport</keyword>
<evidence type="ECO:0000256" key="4">
    <source>
        <dbReference type="ARBA" id="ARBA00022448"/>
    </source>
</evidence>
<sequence length="875" mass="97531">MVLTSTLLESLEDCTDVTTWVNELLENSSETDVRSNGDAAHVASLIELDRRVGQLATQLEVLAQDTSTELENTIDDISRTVPRLTYDFQFMRESTQSLQLSLSRAQLKQSTTHGTDLETGSVFQTLKKLDRVKRNMVASRDVLLQAEQWSTLEGEVTALIGENELPSYQKAAERLGDARKSMALFQDTPEYEPRWTLLVSLQNQLEASLSTALVVAITSNHFPNCKAFYDIFSRIQRETEFRNYYYGARRLKLIEAWSQVAALDCGESPSSDQSESVKFSDLLGRFFNDFTTLLADEKNNIPAVFPNPLPTISAFIQNIFDALSPPFSQRLSNLTAYYGPTALLEIIKVYRLTEQFASAASRLLEGMATPNAMPPFLSSHSLDGSEDASDARTKSHGRRHSKRMSMSRRTPSSTLLTLTPDTESWEQSLFESFLDLQCDYPKLEGKLLEVSLGQLLDVSGGTSGLAGNESARVFREYFSQIFTVSEEAMLRCMSFTYGFGLHGLVETLEQVLESFISSTQKQLLNSRLLPSHGGSKVNYTDEIYYTDEDWAAFQFFLHLLEASRTAFERLFALNNRLRDTFAPTARVLEEFGADAFLPILPGASRGQTKLLLQSTLNSMEQRDLLHTVATSPDSLNPSSFLPRANTSLNTFTKTCQKLLQQTILTPLITSLTSYPALATWSSAPPQSRDGAPSIPQFSISPTPNMQRVAEGLLNLPHLFEVHVDDAALAFSIETLPFISADFLKSIYDERQSLGELPRSAASRKGSTAQRTLPPEVVTGTWLSSLTLSLLSHLTREVLPAIQSLSSQGSAQLSSDLGYLSNIVKSLNVEWEELEEWRELTSMTEGETKEKLRSAEGSSSRILERFASLRGWREPT</sequence>
<dbReference type="AlphaFoldDB" id="A0A165AEY7"/>
<keyword evidence="7" id="KW-0472">Membrane</keyword>
<dbReference type="GO" id="GO:0017119">
    <property type="term" value="C:Golgi transport complex"/>
    <property type="evidence" value="ECO:0007669"/>
    <property type="project" value="InterPro"/>
</dbReference>
<reference evidence="10 11" key="1">
    <citation type="journal article" date="2016" name="Mol. Biol. Evol.">
        <title>Comparative Genomics of Early-Diverging Mushroom-Forming Fungi Provides Insights into the Origins of Lignocellulose Decay Capabilities.</title>
        <authorList>
            <person name="Nagy L.G."/>
            <person name="Riley R."/>
            <person name="Tritt A."/>
            <person name="Adam C."/>
            <person name="Daum C."/>
            <person name="Floudas D."/>
            <person name="Sun H."/>
            <person name="Yadav J.S."/>
            <person name="Pangilinan J."/>
            <person name="Larsson K.H."/>
            <person name="Matsuura K."/>
            <person name="Barry K."/>
            <person name="Labutti K."/>
            <person name="Kuo R."/>
            <person name="Ohm R.A."/>
            <person name="Bhattacharya S.S."/>
            <person name="Shirouzu T."/>
            <person name="Yoshinaga Y."/>
            <person name="Martin F.M."/>
            <person name="Grigoriev I.V."/>
            <person name="Hibbett D.S."/>
        </authorList>
    </citation>
    <scope>NUCLEOTIDE SEQUENCE [LARGE SCALE GENOMIC DNA]</scope>
    <source>
        <strain evidence="10 11">HHB9708</strain>
    </source>
</reference>